<dbReference type="Pfam" id="PF00486">
    <property type="entry name" value="Trans_reg_C"/>
    <property type="match status" value="1"/>
</dbReference>
<dbReference type="CDD" id="cd00383">
    <property type="entry name" value="trans_reg_C"/>
    <property type="match status" value="1"/>
</dbReference>
<evidence type="ECO:0000259" key="8">
    <source>
        <dbReference type="PROSITE" id="PS50110"/>
    </source>
</evidence>
<protein>
    <submittedName>
        <fullName evidence="10">Response regulator transcription factor</fullName>
    </submittedName>
</protein>
<keyword evidence="3" id="KW-0805">Transcription regulation</keyword>
<gene>
    <name evidence="10" type="ORF">H7R39_10870</name>
</gene>
<proteinExistence type="predicted"/>
<name>A0A842J6Z5_9BACT</name>
<evidence type="ECO:0000256" key="6">
    <source>
        <dbReference type="PROSITE-ProRule" id="PRU00169"/>
    </source>
</evidence>
<dbReference type="PANTHER" id="PTHR48111">
    <property type="entry name" value="REGULATOR OF RPOS"/>
    <property type="match status" value="1"/>
</dbReference>
<keyword evidence="2" id="KW-0902">Two-component regulatory system</keyword>
<dbReference type="GO" id="GO:0000976">
    <property type="term" value="F:transcription cis-regulatory region binding"/>
    <property type="evidence" value="ECO:0007669"/>
    <property type="project" value="TreeGrafter"/>
</dbReference>
<evidence type="ECO:0000256" key="2">
    <source>
        <dbReference type="ARBA" id="ARBA00023012"/>
    </source>
</evidence>
<dbReference type="SMART" id="SM00862">
    <property type="entry name" value="Trans_reg_C"/>
    <property type="match status" value="1"/>
</dbReference>
<dbReference type="InterPro" id="IPR039420">
    <property type="entry name" value="WalR-like"/>
</dbReference>
<dbReference type="PROSITE" id="PS51755">
    <property type="entry name" value="OMPR_PHOB"/>
    <property type="match status" value="1"/>
</dbReference>
<evidence type="ECO:0000256" key="1">
    <source>
        <dbReference type="ARBA" id="ARBA00022553"/>
    </source>
</evidence>
<comment type="caution">
    <text evidence="10">The sequence shown here is derived from an EMBL/GenBank/DDBJ whole genome shotgun (WGS) entry which is preliminary data.</text>
</comment>
<dbReference type="Proteomes" id="UP000552683">
    <property type="component" value="Unassembled WGS sequence"/>
</dbReference>
<dbReference type="PROSITE" id="PS50110">
    <property type="entry name" value="RESPONSE_REGULATORY"/>
    <property type="match status" value="1"/>
</dbReference>
<evidence type="ECO:0000256" key="4">
    <source>
        <dbReference type="ARBA" id="ARBA00023125"/>
    </source>
</evidence>
<evidence type="ECO:0000256" key="7">
    <source>
        <dbReference type="PROSITE-ProRule" id="PRU01091"/>
    </source>
</evidence>
<keyword evidence="4 7" id="KW-0238">DNA-binding</keyword>
<evidence type="ECO:0000256" key="5">
    <source>
        <dbReference type="ARBA" id="ARBA00023163"/>
    </source>
</evidence>
<organism evidence="10 11">
    <name type="scientific">Campylobacter massiliensis</name>
    <dbReference type="NCBI Taxonomy" id="2762557"/>
    <lineage>
        <taxon>Bacteria</taxon>
        <taxon>Pseudomonadati</taxon>
        <taxon>Campylobacterota</taxon>
        <taxon>Epsilonproteobacteria</taxon>
        <taxon>Campylobacterales</taxon>
        <taxon>Campylobacteraceae</taxon>
        <taxon>Campylobacter</taxon>
    </lineage>
</organism>
<dbReference type="InterPro" id="IPR011006">
    <property type="entry name" value="CheY-like_superfamily"/>
</dbReference>
<dbReference type="Pfam" id="PF00072">
    <property type="entry name" value="Response_reg"/>
    <property type="match status" value="1"/>
</dbReference>
<dbReference type="PANTHER" id="PTHR48111:SF21">
    <property type="entry name" value="DNA-BINDING DUAL MASTER TRANSCRIPTIONAL REGULATOR RPAA"/>
    <property type="match status" value="1"/>
</dbReference>
<dbReference type="GO" id="GO:0006355">
    <property type="term" value="P:regulation of DNA-templated transcription"/>
    <property type="evidence" value="ECO:0007669"/>
    <property type="project" value="InterPro"/>
</dbReference>
<evidence type="ECO:0000313" key="11">
    <source>
        <dbReference type="Proteomes" id="UP000552683"/>
    </source>
</evidence>
<feature type="domain" description="Response regulatory" evidence="8">
    <location>
        <begin position="2"/>
        <end position="116"/>
    </location>
</feature>
<sequence length="220" mass="25753">MKILLLEDDLFICEQLKDYFELEGHKLDFYANGKELLDNAVLSAYDIFLFDINTPVINGFETLKLIRKDGIETPVVYITAQDDIDHIKKGFELGCNDYLKKPFLLEELEIRINAILHKNANDDKVKISPNYAFDVKNMNLYFKGDLVELNKQEKSLLYILVKNIGLTIDPNTIKDYVWDEKDVCDNTLRTQIKKIREKLNENFIINVRNIGYKIEKHDQD</sequence>
<evidence type="ECO:0000259" key="9">
    <source>
        <dbReference type="PROSITE" id="PS51755"/>
    </source>
</evidence>
<dbReference type="GO" id="GO:0000156">
    <property type="term" value="F:phosphorelay response regulator activity"/>
    <property type="evidence" value="ECO:0007669"/>
    <property type="project" value="TreeGrafter"/>
</dbReference>
<feature type="DNA-binding region" description="OmpR/PhoB-type" evidence="7">
    <location>
        <begin position="122"/>
        <end position="216"/>
    </location>
</feature>
<dbReference type="GO" id="GO:0032993">
    <property type="term" value="C:protein-DNA complex"/>
    <property type="evidence" value="ECO:0007669"/>
    <property type="project" value="TreeGrafter"/>
</dbReference>
<reference evidence="10 11" key="1">
    <citation type="submission" date="2020-08" db="EMBL/GenBank/DDBJ databases">
        <title>Complete genome and description of Campylobacter massiliensis Marseille-Q3452 sp. nov.</title>
        <authorList>
            <person name="Antezack A."/>
        </authorList>
    </citation>
    <scope>NUCLEOTIDE SEQUENCE [LARGE SCALE GENOMIC DNA]</scope>
    <source>
        <strain evidence="10 11">Marseille-Q3452</strain>
    </source>
</reference>
<dbReference type="InterPro" id="IPR001867">
    <property type="entry name" value="OmpR/PhoB-type_DNA-bd"/>
</dbReference>
<keyword evidence="11" id="KW-1185">Reference proteome</keyword>
<dbReference type="SUPFAM" id="SSF46894">
    <property type="entry name" value="C-terminal effector domain of the bipartite response regulators"/>
    <property type="match status" value="1"/>
</dbReference>
<dbReference type="Gene3D" id="3.40.50.2300">
    <property type="match status" value="1"/>
</dbReference>
<dbReference type="InterPro" id="IPR016032">
    <property type="entry name" value="Sig_transdc_resp-reg_C-effctor"/>
</dbReference>
<keyword evidence="1 6" id="KW-0597">Phosphoprotein</keyword>
<evidence type="ECO:0000313" key="10">
    <source>
        <dbReference type="EMBL" id="MBC2883746.1"/>
    </source>
</evidence>
<dbReference type="InterPro" id="IPR036388">
    <property type="entry name" value="WH-like_DNA-bd_sf"/>
</dbReference>
<feature type="domain" description="OmpR/PhoB-type" evidence="9">
    <location>
        <begin position="122"/>
        <end position="216"/>
    </location>
</feature>
<feature type="modified residue" description="4-aspartylphosphate" evidence="6">
    <location>
        <position position="51"/>
    </location>
</feature>
<evidence type="ECO:0000256" key="3">
    <source>
        <dbReference type="ARBA" id="ARBA00023015"/>
    </source>
</evidence>
<dbReference type="EMBL" id="JACLZK010000002">
    <property type="protein sequence ID" value="MBC2883746.1"/>
    <property type="molecule type" value="Genomic_DNA"/>
</dbReference>
<dbReference type="AlphaFoldDB" id="A0A842J6Z5"/>
<accession>A0A842J6Z5</accession>
<dbReference type="SUPFAM" id="SSF52172">
    <property type="entry name" value="CheY-like"/>
    <property type="match status" value="1"/>
</dbReference>
<keyword evidence="5" id="KW-0804">Transcription</keyword>
<dbReference type="SMART" id="SM00448">
    <property type="entry name" value="REC"/>
    <property type="match status" value="1"/>
</dbReference>
<dbReference type="GO" id="GO:0005829">
    <property type="term" value="C:cytosol"/>
    <property type="evidence" value="ECO:0007669"/>
    <property type="project" value="TreeGrafter"/>
</dbReference>
<dbReference type="Gene3D" id="1.10.10.10">
    <property type="entry name" value="Winged helix-like DNA-binding domain superfamily/Winged helix DNA-binding domain"/>
    <property type="match status" value="1"/>
</dbReference>
<dbReference type="InterPro" id="IPR001789">
    <property type="entry name" value="Sig_transdc_resp-reg_receiver"/>
</dbReference>